<feature type="signal peptide" evidence="1">
    <location>
        <begin position="1"/>
        <end position="22"/>
    </location>
</feature>
<dbReference type="EMBL" id="LR134204">
    <property type="protein sequence ID" value="VEB94166.1"/>
    <property type="molecule type" value="Genomic_DNA"/>
</dbReference>
<dbReference type="PANTHER" id="PTHR33420">
    <property type="entry name" value="FIMBRIAL SUBUNIT ELFA-RELATED"/>
    <property type="match status" value="1"/>
</dbReference>
<dbReference type="PANTHER" id="PTHR33420:SF26">
    <property type="entry name" value="FIMBRIAL SUBUNIT"/>
    <property type="match status" value="1"/>
</dbReference>
<keyword evidence="1" id="KW-0732">Signal</keyword>
<dbReference type="PROSITE" id="PS51257">
    <property type="entry name" value="PROKAR_LIPOPROTEIN"/>
    <property type="match status" value="1"/>
</dbReference>
<dbReference type="Proteomes" id="UP000270272">
    <property type="component" value="Chromosome"/>
</dbReference>
<dbReference type="GO" id="GO:0043709">
    <property type="term" value="P:cell adhesion involved in single-species biofilm formation"/>
    <property type="evidence" value="ECO:0007669"/>
    <property type="project" value="TreeGrafter"/>
</dbReference>
<dbReference type="SUPFAM" id="SSF49401">
    <property type="entry name" value="Bacterial adhesins"/>
    <property type="match status" value="1"/>
</dbReference>
<proteinExistence type="predicted"/>
<feature type="chain" id="PRO_5019081181" evidence="1">
    <location>
        <begin position="23"/>
        <end position="208"/>
    </location>
</feature>
<dbReference type="AlphaFoldDB" id="A0A447UU04"/>
<organism evidence="3 4">
    <name type="scientific">Citrobacter koseri</name>
    <name type="common">Citrobacter diversus</name>
    <dbReference type="NCBI Taxonomy" id="545"/>
    <lineage>
        <taxon>Bacteria</taxon>
        <taxon>Pseudomonadati</taxon>
        <taxon>Pseudomonadota</taxon>
        <taxon>Gammaproteobacteria</taxon>
        <taxon>Enterobacterales</taxon>
        <taxon>Enterobacteriaceae</taxon>
        <taxon>Citrobacter</taxon>
    </lineage>
</organism>
<sequence length="208" mass="21717">MNKVALGLFIAATVGCSASAFAATNGEGQINFTGEIIDSACQVVNGLSNPLNVELGRVSKTVFSGAGSTSTPTKFDIQLKDCPETVASAAINFGGTPDTDNSTTLALTPDTETATGVAIQLLDSSEQPVSLYTPSRQYPLTAGSTVNDLEFAARYIQTQAAVTAGRQIPYPPLPLSITDIIHPKILALSSGLISFIHAEKYLCVTVIY</sequence>
<evidence type="ECO:0000313" key="4">
    <source>
        <dbReference type="Proteomes" id="UP000270272"/>
    </source>
</evidence>
<evidence type="ECO:0000313" key="3">
    <source>
        <dbReference type="EMBL" id="VEB94166.1"/>
    </source>
</evidence>
<dbReference type="InterPro" id="IPR008966">
    <property type="entry name" value="Adhesion_dom_sf"/>
</dbReference>
<dbReference type="InterPro" id="IPR036937">
    <property type="entry name" value="Adhesion_dom_fimbrial_sf"/>
</dbReference>
<dbReference type="Gene3D" id="2.60.40.1090">
    <property type="entry name" value="Fimbrial-type adhesion domain"/>
    <property type="match status" value="1"/>
</dbReference>
<dbReference type="GO" id="GO:0009289">
    <property type="term" value="C:pilus"/>
    <property type="evidence" value="ECO:0007669"/>
    <property type="project" value="InterPro"/>
</dbReference>
<name>A0A447UU04_CITKO</name>
<gene>
    <name evidence="3" type="primary">lpfA_3</name>
    <name evidence="3" type="ORF">NCTC11075_05082</name>
</gene>
<evidence type="ECO:0000256" key="1">
    <source>
        <dbReference type="SAM" id="SignalP"/>
    </source>
</evidence>
<evidence type="ECO:0000259" key="2">
    <source>
        <dbReference type="Pfam" id="PF00419"/>
    </source>
</evidence>
<dbReference type="InterPro" id="IPR000259">
    <property type="entry name" value="Adhesion_dom_fimbrial"/>
</dbReference>
<protein>
    <submittedName>
        <fullName evidence="3">Major fimbrial subunit</fullName>
    </submittedName>
</protein>
<feature type="domain" description="Fimbrial-type adhesion" evidence="2">
    <location>
        <begin position="30"/>
        <end position="166"/>
    </location>
</feature>
<reference evidence="3 4" key="1">
    <citation type="submission" date="2018-12" db="EMBL/GenBank/DDBJ databases">
        <authorList>
            <consortium name="Pathogen Informatics"/>
        </authorList>
    </citation>
    <scope>NUCLEOTIDE SEQUENCE [LARGE SCALE GENOMIC DNA]</scope>
    <source>
        <strain evidence="3 4">NCTC11075</strain>
    </source>
</reference>
<dbReference type="InterPro" id="IPR050263">
    <property type="entry name" value="Bact_Fimbrial_Adh_Pro"/>
</dbReference>
<accession>A0A447UU04</accession>
<dbReference type="Pfam" id="PF00419">
    <property type="entry name" value="Fimbrial"/>
    <property type="match status" value="1"/>
</dbReference>